<proteinExistence type="predicted"/>
<sequence>MMLLVTDKRKNKQVIAAFAVEINMHGTGRSSNRRPFFPTFEFIEPWVKSLCGNCKALGKESKREIKAY</sequence>
<dbReference type="Proteomes" id="UP000027120">
    <property type="component" value="Unassembled WGS sequence"/>
</dbReference>
<evidence type="ECO:0000313" key="2">
    <source>
        <dbReference type="Proteomes" id="UP000027120"/>
    </source>
</evidence>
<name>A0A067EHR0_CITSI</name>
<keyword evidence="2" id="KW-1185">Reference proteome</keyword>
<accession>A0A067EHR0</accession>
<gene>
    <name evidence="1" type="ORF">CISIN_1g035299mg</name>
</gene>
<dbReference type="AlphaFoldDB" id="A0A067EHR0"/>
<protein>
    <submittedName>
        <fullName evidence="1">Uncharacterized protein</fullName>
    </submittedName>
</protein>
<dbReference type="EMBL" id="KK784993">
    <property type="protein sequence ID" value="KDO54674.1"/>
    <property type="molecule type" value="Genomic_DNA"/>
</dbReference>
<evidence type="ECO:0000313" key="1">
    <source>
        <dbReference type="EMBL" id="KDO54674.1"/>
    </source>
</evidence>
<reference evidence="1 2" key="1">
    <citation type="submission" date="2014-04" db="EMBL/GenBank/DDBJ databases">
        <authorList>
            <consortium name="International Citrus Genome Consortium"/>
            <person name="Gmitter F."/>
            <person name="Chen C."/>
            <person name="Farmerie W."/>
            <person name="Harkins T."/>
            <person name="Desany B."/>
            <person name="Mohiuddin M."/>
            <person name="Kodira C."/>
            <person name="Borodovsky M."/>
            <person name="Lomsadze A."/>
            <person name="Burns P."/>
            <person name="Jenkins J."/>
            <person name="Prochnik S."/>
            <person name="Shu S."/>
            <person name="Chapman J."/>
            <person name="Pitluck S."/>
            <person name="Schmutz J."/>
            <person name="Rokhsar D."/>
        </authorList>
    </citation>
    <scope>NUCLEOTIDE SEQUENCE</scope>
</reference>
<organism evidence="1 2">
    <name type="scientific">Citrus sinensis</name>
    <name type="common">Sweet orange</name>
    <name type="synonym">Citrus aurantium var. sinensis</name>
    <dbReference type="NCBI Taxonomy" id="2711"/>
    <lineage>
        <taxon>Eukaryota</taxon>
        <taxon>Viridiplantae</taxon>
        <taxon>Streptophyta</taxon>
        <taxon>Embryophyta</taxon>
        <taxon>Tracheophyta</taxon>
        <taxon>Spermatophyta</taxon>
        <taxon>Magnoliopsida</taxon>
        <taxon>eudicotyledons</taxon>
        <taxon>Gunneridae</taxon>
        <taxon>Pentapetalae</taxon>
        <taxon>rosids</taxon>
        <taxon>malvids</taxon>
        <taxon>Sapindales</taxon>
        <taxon>Rutaceae</taxon>
        <taxon>Aurantioideae</taxon>
        <taxon>Citrus</taxon>
    </lineage>
</organism>